<comment type="caution">
    <text evidence="2">The sequence shown here is derived from an EMBL/GenBank/DDBJ whole genome shotgun (WGS) entry which is preliminary data.</text>
</comment>
<gene>
    <name evidence="2" type="ORF">F5878DRAFT_604765</name>
</gene>
<accession>A0AA38PIC7</accession>
<reference evidence="2" key="1">
    <citation type="submission" date="2022-08" db="EMBL/GenBank/DDBJ databases">
        <authorList>
            <consortium name="DOE Joint Genome Institute"/>
            <person name="Min B."/>
            <person name="Riley R."/>
            <person name="Sierra-Patev S."/>
            <person name="Naranjo-Ortiz M."/>
            <person name="Looney B."/>
            <person name="Konkel Z."/>
            <person name="Slot J.C."/>
            <person name="Sakamoto Y."/>
            <person name="Steenwyk J.L."/>
            <person name="Rokas A."/>
            <person name="Carro J."/>
            <person name="Camarero S."/>
            <person name="Ferreira P."/>
            <person name="Molpeceres G."/>
            <person name="Ruiz-Duenas F.J."/>
            <person name="Serrano A."/>
            <person name="Henrissat B."/>
            <person name="Drula E."/>
            <person name="Hughes K.W."/>
            <person name="Mata J.L."/>
            <person name="Ishikawa N.K."/>
            <person name="Vargas-Isla R."/>
            <person name="Ushijima S."/>
            <person name="Smith C.A."/>
            <person name="Ahrendt S."/>
            <person name="Andreopoulos W."/>
            <person name="He G."/>
            <person name="Labutti K."/>
            <person name="Lipzen A."/>
            <person name="Ng V."/>
            <person name="Sandor L."/>
            <person name="Barry K."/>
            <person name="Martinez A.T."/>
            <person name="Xiao Y."/>
            <person name="Gibbons J.G."/>
            <person name="Terashima K."/>
            <person name="Hibbett D.S."/>
            <person name="Grigoriev I.V."/>
        </authorList>
    </citation>
    <scope>NUCLEOTIDE SEQUENCE</scope>
    <source>
        <strain evidence="2">TFB9207</strain>
    </source>
</reference>
<protein>
    <submittedName>
        <fullName evidence="2">Uncharacterized protein</fullName>
    </submittedName>
</protein>
<organism evidence="2 3">
    <name type="scientific">Lentinula raphanica</name>
    <dbReference type="NCBI Taxonomy" id="153919"/>
    <lineage>
        <taxon>Eukaryota</taxon>
        <taxon>Fungi</taxon>
        <taxon>Dikarya</taxon>
        <taxon>Basidiomycota</taxon>
        <taxon>Agaricomycotina</taxon>
        <taxon>Agaricomycetes</taxon>
        <taxon>Agaricomycetidae</taxon>
        <taxon>Agaricales</taxon>
        <taxon>Marasmiineae</taxon>
        <taxon>Omphalotaceae</taxon>
        <taxon>Lentinula</taxon>
    </lineage>
</organism>
<dbReference type="Proteomes" id="UP001163846">
    <property type="component" value="Unassembled WGS sequence"/>
</dbReference>
<evidence type="ECO:0000313" key="2">
    <source>
        <dbReference type="EMBL" id="KAJ3843468.1"/>
    </source>
</evidence>
<sequence>MELRAYKSNVYSEPLPPHPIPSIHFCRILQVTVPSIPLHIPVLLQMSLAPSEKALRFLDNLRPITSLSNGRYDKRSFATPGSVVLAPGFQNPIPHYLPSQWTAHIHPEGQLYFHRNSTLRVTTDAYLYNPEVLDLVILWVKTIEARIEANNLPLSPSIELFLLIENTGCAYYFIDHASRSQFWLEAIPSEELNIPDVDSPSHLSLYLEYLYWTHVEHFPMHFGGLPVKVVQDLLCVFSHALTDQITSQTSTFFYTQDECAKFIKILKLARDNSFDGHQVCVVARLWSQVCSNRFLTHYGQANSRLNRDQAIIYDSPRASSWVSAVARRTTFHASDAYLAKLNELFVDRLVYFNQWQSFIRRCRHGWRTSFWTAFAILSLHGFLFFVQSEPLLVIASASLAVTSLFTSLILLYRYDRLESDDACAYDVYEHLSALQSTKYDFQFVALSFALPNALQIWALIFFALNSLLVLSNFVGIFCAASCGLFVALVLFSLLRITSERSWDVLRLPQAFRREKMEHDLV</sequence>
<feature type="transmembrane region" description="Helical" evidence="1">
    <location>
        <begin position="443"/>
        <end position="464"/>
    </location>
</feature>
<name>A0AA38PIC7_9AGAR</name>
<dbReference type="EMBL" id="MU805975">
    <property type="protein sequence ID" value="KAJ3843468.1"/>
    <property type="molecule type" value="Genomic_DNA"/>
</dbReference>
<dbReference type="AlphaFoldDB" id="A0AA38PIC7"/>
<feature type="transmembrane region" description="Helical" evidence="1">
    <location>
        <begin position="470"/>
        <end position="494"/>
    </location>
</feature>
<keyword evidence="3" id="KW-1185">Reference proteome</keyword>
<keyword evidence="1" id="KW-1133">Transmembrane helix</keyword>
<proteinExistence type="predicted"/>
<keyword evidence="1" id="KW-0472">Membrane</keyword>
<keyword evidence="1" id="KW-0812">Transmembrane</keyword>
<feature type="transmembrane region" description="Helical" evidence="1">
    <location>
        <begin position="368"/>
        <end position="386"/>
    </location>
</feature>
<evidence type="ECO:0000256" key="1">
    <source>
        <dbReference type="SAM" id="Phobius"/>
    </source>
</evidence>
<feature type="transmembrane region" description="Helical" evidence="1">
    <location>
        <begin position="392"/>
        <end position="412"/>
    </location>
</feature>
<evidence type="ECO:0000313" key="3">
    <source>
        <dbReference type="Proteomes" id="UP001163846"/>
    </source>
</evidence>